<accession>A0A1D6KNK5</accession>
<feature type="compositionally biased region" description="Basic and acidic residues" evidence="1">
    <location>
        <begin position="1"/>
        <end position="12"/>
    </location>
</feature>
<dbReference type="OMA" id="WRVASIL"/>
<dbReference type="InterPro" id="IPR008480">
    <property type="entry name" value="DUF761_pln"/>
</dbReference>
<proteinExistence type="predicted"/>
<evidence type="ECO:0000256" key="1">
    <source>
        <dbReference type="SAM" id="MobiDB-lite"/>
    </source>
</evidence>
<dbReference type="eggNOG" id="ENOG502S4HE">
    <property type="taxonomic scope" value="Eukaryota"/>
</dbReference>
<dbReference type="PANTHER" id="PTHR33098:SF112">
    <property type="entry name" value="COTTON FIBER PROTEIN"/>
    <property type="match status" value="1"/>
</dbReference>
<dbReference type="InParanoid" id="A0A1D6KNK5"/>
<dbReference type="Pfam" id="PF05553">
    <property type="entry name" value="DUF761"/>
    <property type="match status" value="1"/>
</dbReference>
<feature type="region of interest" description="Disordered" evidence="1">
    <location>
        <begin position="90"/>
        <end position="146"/>
    </location>
</feature>
<organism evidence="2">
    <name type="scientific">Zea mays</name>
    <name type="common">Maize</name>
    <dbReference type="NCBI Taxonomy" id="4577"/>
    <lineage>
        <taxon>Eukaryota</taxon>
        <taxon>Viridiplantae</taxon>
        <taxon>Streptophyta</taxon>
        <taxon>Embryophyta</taxon>
        <taxon>Tracheophyta</taxon>
        <taxon>Spermatophyta</taxon>
        <taxon>Magnoliopsida</taxon>
        <taxon>Liliopsida</taxon>
        <taxon>Poales</taxon>
        <taxon>Poaceae</taxon>
        <taxon>PACMAD clade</taxon>
        <taxon>Panicoideae</taxon>
        <taxon>Andropogonodae</taxon>
        <taxon>Andropogoneae</taxon>
        <taxon>Tripsacinae</taxon>
        <taxon>Zea</taxon>
    </lineage>
</organism>
<dbReference type="AlphaFoldDB" id="A0A1D6KNK5"/>
<sequence length="196" mass="20718">MTTTAGEEKEKQAGGSSMETEEETTPKAKKRPQSLLGSLREAITKVRFLLSSSATRWMLLRSLARGGGSGGAPARRLSFDARPGLLDTIAASPTSSCSSRTSRSASLGTATTRTLSRASSAASPEALTRASSSSGGRSPASSAGDDDVDQRAELFIANFYRQLRMERQVSLQLRYVRGNSWDRTPGATPSPASSRG</sequence>
<name>A0A1D6KNK5_MAIZE</name>
<protein>
    <submittedName>
        <fullName evidence="2">DUF761 domain protein</fullName>
    </submittedName>
</protein>
<feature type="region of interest" description="Disordered" evidence="1">
    <location>
        <begin position="1"/>
        <end position="35"/>
    </location>
</feature>
<dbReference type="PANTHER" id="PTHR33098">
    <property type="entry name" value="COTTON FIBER (DUF761)"/>
    <property type="match status" value="1"/>
</dbReference>
<gene>
    <name evidence="2" type="ORF">ZEAMMB73_Zm00001d032102</name>
</gene>
<feature type="compositionally biased region" description="Low complexity" evidence="1">
    <location>
        <begin position="90"/>
        <end position="143"/>
    </location>
</feature>
<dbReference type="EMBL" id="CM007647">
    <property type="protein sequence ID" value="ONM04396.1"/>
    <property type="molecule type" value="Genomic_DNA"/>
</dbReference>
<dbReference type="FunCoup" id="A0A1D6KNK5">
    <property type="interactions" value="2604"/>
</dbReference>
<evidence type="ECO:0000313" key="2">
    <source>
        <dbReference type="EMBL" id="ONM04396.1"/>
    </source>
</evidence>
<reference evidence="2" key="1">
    <citation type="submission" date="2015-12" db="EMBL/GenBank/DDBJ databases">
        <title>Update maize B73 reference genome by single molecule sequencing technologies.</title>
        <authorList>
            <consortium name="Maize Genome Sequencing Project"/>
            <person name="Ware D."/>
        </authorList>
    </citation>
    <scope>NUCLEOTIDE SEQUENCE [LARGE SCALE GENOMIC DNA]</scope>
    <source>
        <tissue evidence="2">Seedling</tissue>
    </source>
</reference>
<dbReference type="PaxDb" id="4577-GRMZM2G016521_P01"/>